<feature type="transmembrane region" description="Helical" evidence="1">
    <location>
        <begin position="38"/>
        <end position="58"/>
    </location>
</feature>
<dbReference type="Proteomes" id="UP001287286">
    <property type="component" value="Unassembled WGS sequence"/>
</dbReference>
<evidence type="ECO:0000313" key="5">
    <source>
        <dbReference type="Proteomes" id="UP001287286"/>
    </source>
</evidence>
<dbReference type="Pfam" id="PF00884">
    <property type="entry name" value="Sulfatase"/>
    <property type="match status" value="1"/>
</dbReference>
<gene>
    <name evidence="4" type="ORF">Purlil1_12448</name>
</gene>
<feature type="signal peptide" evidence="2">
    <location>
        <begin position="1"/>
        <end position="19"/>
    </location>
</feature>
<comment type="caution">
    <text evidence="4">The sequence shown here is derived from an EMBL/GenBank/DDBJ whole genome shotgun (WGS) entry which is preliminary data.</text>
</comment>
<accession>A0ABR0BGU9</accession>
<name>A0ABR0BGU9_PURLI</name>
<organism evidence="4 5">
    <name type="scientific">Purpureocillium lilacinum</name>
    <name type="common">Paecilomyces lilacinus</name>
    <dbReference type="NCBI Taxonomy" id="33203"/>
    <lineage>
        <taxon>Eukaryota</taxon>
        <taxon>Fungi</taxon>
        <taxon>Dikarya</taxon>
        <taxon>Ascomycota</taxon>
        <taxon>Pezizomycotina</taxon>
        <taxon>Sordariomycetes</taxon>
        <taxon>Hypocreomycetidae</taxon>
        <taxon>Hypocreales</taxon>
        <taxon>Ophiocordycipitaceae</taxon>
        <taxon>Purpureocillium</taxon>
    </lineage>
</organism>
<keyword evidence="1" id="KW-0472">Membrane</keyword>
<proteinExistence type="predicted"/>
<dbReference type="Gene3D" id="3.40.720.10">
    <property type="entry name" value="Alkaline Phosphatase, subunit A"/>
    <property type="match status" value="1"/>
</dbReference>
<evidence type="ECO:0000256" key="1">
    <source>
        <dbReference type="SAM" id="Phobius"/>
    </source>
</evidence>
<dbReference type="SUPFAM" id="SSF53649">
    <property type="entry name" value="Alkaline phosphatase-like"/>
    <property type="match status" value="1"/>
</dbReference>
<feature type="chain" id="PRO_5045632674" description="Sulfatase N-terminal domain-containing protein" evidence="2">
    <location>
        <begin position="20"/>
        <end position="766"/>
    </location>
</feature>
<feature type="transmembrane region" description="Helical" evidence="1">
    <location>
        <begin position="97"/>
        <end position="117"/>
    </location>
</feature>
<sequence>MRSTWQLFIFSVFSVSVAATKALRFYVNVHAFSPTTFALLPAFILPDVFVLCIAHAMLRRVTFGAATAELTFYWTTGGKLRWGDTAAFVLHDESRKILLSGLPTAASVAGMIVLSSIAVQKTIYKVMCAFMAFAASQWLSEPRSFRGNFPTSVRIPPDGGQASSDKKPWIFQKYGGKSPSWLSAPMPPGFDRWDNHMNQSNGSFAGLASSTLEIQGPSMAGPKYSKPKCSHSRSKHAYYDPMNDALKISNLDTDILEPLRRPVTNGSATVRNIVLIQMESLRQELFPLQSGSDFHRLITATHDTPDLSSVNGQLASLTPNSEIITGKRGGFVSGNDDHLYSSSEWNSTTAHTFGGLTIVGAHTTSSVSFKSTAAIHCGLWPMPVDMFEEADRTNYQPCLPQILGLFNGLKETIGEGDWRNYQWNSAFFQSITDEYDRQAKFNAKIGFSHVVTKSKIKEDSQDPEGPEEINYFGYAETVLKPYIKDFVINSTKNNQRMFLSHFTSTTHHPWGTPSGFDIVEYMGRGHGLTNSHQDMNKYLNAVRWHDAWLGELVQLFDDLGISEETLMVFVGDHGQAFQEDCSKSGTYENSHISNFRIPIVFRHPKLPRVELNIHATSISILPTILDLLISTGSLNEKDMTAAEDLIQEYEGQSLIRPYKSNSVGKRAWNFGVVNPGGRMLVVTSADAPWRLVIPLRSEGDYMLTNLEDDPLETSPLKHWSLDRLLAGVRRSLGGSAADWVIEANNVALWWVEERQRLWTAVPDAVP</sequence>
<dbReference type="EMBL" id="JAWRVI010000105">
    <property type="protein sequence ID" value="KAK4077204.1"/>
    <property type="molecule type" value="Genomic_DNA"/>
</dbReference>
<dbReference type="InterPro" id="IPR000917">
    <property type="entry name" value="Sulfatase_N"/>
</dbReference>
<dbReference type="PANTHER" id="PTHR43751">
    <property type="entry name" value="SULFATASE"/>
    <property type="match status" value="1"/>
</dbReference>
<keyword evidence="1" id="KW-0812">Transmembrane</keyword>
<dbReference type="InterPro" id="IPR017850">
    <property type="entry name" value="Alkaline_phosphatase_core_sf"/>
</dbReference>
<keyword evidence="1" id="KW-1133">Transmembrane helix</keyword>
<keyword evidence="5" id="KW-1185">Reference proteome</keyword>
<dbReference type="PANTHER" id="PTHR43751:SF3">
    <property type="entry name" value="SULFATASE N-TERMINAL DOMAIN-CONTAINING PROTEIN"/>
    <property type="match status" value="1"/>
</dbReference>
<reference evidence="4 5" key="1">
    <citation type="journal article" date="2024" name="Microbiol. Resour. Announc.">
        <title>Genome annotations for the ascomycete fungi Trichoderma harzianum, Trichoderma aggressivum, and Purpureocillium lilacinum.</title>
        <authorList>
            <person name="Beijen E.P.W."/>
            <person name="Ohm R.A."/>
        </authorList>
    </citation>
    <scope>NUCLEOTIDE SEQUENCE [LARGE SCALE GENOMIC DNA]</scope>
    <source>
        <strain evidence="4 5">CBS 150709</strain>
    </source>
</reference>
<evidence type="ECO:0000256" key="2">
    <source>
        <dbReference type="SAM" id="SignalP"/>
    </source>
</evidence>
<dbReference type="InterPro" id="IPR052701">
    <property type="entry name" value="GAG_Ulvan_Degrading_Sulfatases"/>
</dbReference>
<feature type="domain" description="Sulfatase N-terminal" evidence="3">
    <location>
        <begin position="354"/>
        <end position="628"/>
    </location>
</feature>
<evidence type="ECO:0000259" key="3">
    <source>
        <dbReference type="Pfam" id="PF00884"/>
    </source>
</evidence>
<keyword evidence="2" id="KW-0732">Signal</keyword>
<evidence type="ECO:0000313" key="4">
    <source>
        <dbReference type="EMBL" id="KAK4077204.1"/>
    </source>
</evidence>
<protein>
    <recommendedName>
        <fullName evidence="3">Sulfatase N-terminal domain-containing protein</fullName>
    </recommendedName>
</protein>